<dbReference type="PANTHER" id="PTHR22604">
    <property type="entry name" value="OXIDOREDUCTASES"/>
    <property type="match status" value="1"/>
</dbReference>
<dbReference type="InterPro" id="IPR036291">
    <property type="entry name" value="NAD(P)-bd_dom_sf"/>
</dbReference>
<dbReference type="RefSeq" id="WP_165267234.1">
    <property type="nucleotide sequence ID" value="NZ_JAALLS010000006.1"/>
</dbReference>
<sequence>MESVRWGILSTAKIAVTKMIPALQEAKNCTVAAISSRSAGKAEKTADKLDIPISYGSYDELLSDSSVDAIYNPLPNHLHVSKSIEALQQQKHVLCEKPISLNASEAQNLIYASQLYPDLKIMEAFMYRFHPQWKRTKSIVENGEIGDPQTIESFFSYYNDDPEDIRNNPDMGGGGLMDIGCYCISLSRFLFDDEPKEVSGHWKIDPKTGTDYLASGVLDFDSGTATFSCSTKSAPHQQVNIVGTKGRIVIHTPFNAPPTEETTITLYRGQKETEISFDPANQYTLQAEAFAKAILNNSEVPTPLEDAINNMRVIDRFRQNAHSKE</sequence>
<dbReference type="AlphaFoldDB" id="A0A6M1T422"/>
<evidence type="ECO:0000313" key="5">
    <source>
        <dbReference type="EMBL" id="NGP87975.1"/>
    </source>
</evidence>
<feature type="domain" description="GFO/IDH/MocA-like oxidoreductase" evidence="4">
    <location>
        <begin position="134"/>
        <end position="249"/>
    </location>
</feature>
<dbReference type="EMBL" id="JAALLS010000006">
    <property type="protein sequence ID" value="NGP87975.1"/>
    <property type="molecule type" value="Genomic_DNA"/>
</dbReference>
<gene>
    <name evidence="5" type="ORF">G3569_06390</name>
</gene>
<keyword evidence="2" id="KW-0560">Oxidoreductase</keyword>
<keyword evidence="6" id="KW-1185">Reference proteome</keyword>
<reference evidence="5 6" key="1">
    <citation type="submission" date="2020-02" db="EMBL/GenBank/DDBJ databases">
        <title>Aliifodinibius halophilus 2W32, complete genome.</title>
        <authorList>
            <person name="Li Y."/>
            <person name="Wu S."/>
        </authorList>
    </citation>
    <scope>NUCLEOTIDE SEQUENCE [LARGE SCALE GENOMIC DNA]</scope>
    <source>
        <strain evidence="5 6">2W32</strain>
    </source>
</reference>
<evidence type="ECO:0000259" key="4">
    <source>
        <dbReference type="Pfam" id="PF22725"/>
    </source>
</evidence>
<evidence type="ECO:0000256" key="1">
    <source>
        <dbReference type="ARBA" id="ARBA00010928"/>
    </source>
</evidence>
<feature type="domain" description="Gfo/Idh/MocA-like oxidoreductase N-terminal" evidence="3">
    <location>
        <begin position="5"/>
        <end position="110"/>
    </location>
</feature>
<dbReference type="SUPFAM" id="SSF55347">
    <property type="entry name" value="Glyceraldehyde-3-phosphate dehydrogenase-like, C-terminal domain"/>
    <property type="match status" value="1"/>
</dbReference>
<comment type="caution">
    <text evidence="5">The sequence shown here is derived from an EMBL/GenBank/DDBJ whole genome shotgun (WGS) entry which is preliminary data.</text>
</comment>
<dbReference type="Pfam" id="PF01408">
    <property type="entry name" value="GFO_IDH_MocA"/>
    <property type="match status" value="1"/>
</dbReference>
<dbReference type="SUPFAM" id="SSF51735">
    <property type="entry name" value="NAD(P)-binding Rossmann-fold domains"/>
    <property type="match status" value="1"/>
</dbReference>
<dbReference type="InterPro" id="IPR000683">
    <property type="entry name" value="Gfo/Idh/MocA-like_OxRdtase_N"/>
</dbReference>
<dbReference type="InterPro" id="IPR055170">
    <property type="entry name" value="GFO_IDH_MocA-like_dom"/>
</dbReference>
<protein>
    <submittedName>
        <fullName evidence="5">Gfo/Idh/MocA family oxidoreductase</fullName>
    </submittedName>
</protein>
<dbReference type="GO" id="GO:0016491">
    <property type="term" value="F:oxidoreductase activity"/>
    <property type="evidence" value="ECO:0007669"/>
    <property type="project" value="UniProtKB-KW"/>
</dbReference>
<organism evidence="5 6">
    <name type="scientific">Fodinibius halophilus</name>
    <dbReference type="NCBI Taxonomy" id="1736908"/>
    <lineage>
        <taxon>Bacteria</taxon>
        <taxon>Pseudomonadati</taxon>
        <taxon>Balneolota</taxon>
        <taxon>Balneolia</taxon>
        <taxon>Balneolales</taxon>
        <taxon>Balneolaceae</taxon>
        <taxon>Fodinibius</taxon>
    </lineage>
</organism>
<dbReference type="PANTHER" id="PTHR22604:SF105">
    <property type="entry name" value="TRANS-1,2-DIHYDROBENZENE-1,2-DIOL DEHYDROGENASE"/>
    <property type="match status" value="1"/>
</dbReference>
<comment type="similarity">
    <text evidence="1">Belongs to the Gfo/Idh/MocA family.</text>
</comment>
<evidence type="ECO:0000256" key="2">
    <source>
        <dbReference type="ARBA" id="ARBA00023002"/>
    </source>
</evidence>
<dbReference type="InterPro" id="IPR050984">
    <property type="entry name" value="Gfo/Idh/MocA_domain"/>
</dbReference>
<dbReference type="Pfam" id="PF22725">
    <property type="entry name" value="GFO_IDH_MocA_C3"/>
    <property type="match status" value="1"/>
</dbReference>
<dbReference type="GO" id="GO:0000166">
    <property type="term" value="F:nucleotide binding"/>
    <property type="evidence" value="ECO:0007669"/>
    <property type="project" value="InterPro"/>
</dbReference>
<dbReference type="Gene3D" id="3.30.360.10">
    <property type="entry name" value="Dihydrodipicolinate Reductase, domain 2"/>
    <property type="match status" value="1"/>
</dbReference>
<accession>A0A6M1T422</accession>
<dbReference type="Proteomes" id="UP000479132">
    <property type="component" value="Unassembled WGS sequence"/>
</dbReference>
<evidence type="ECO:0000259" key="3">
    <source>
        <dbReference type="Pfam" id="PF01408"/>
    </source>
</evidence>
<dbReference type="Gene3D" id="3.40.50.720">
    <property type="entry name" value="NAD(P)-binding Rossmann-like Domain"/>
    <property type="match status" value="1"/>
</dbReference>
<proteinExistence type="inferred from homology"/>
<evidence type="ECO:0000313" key="6">
    <source>
        <dbReference type="Proteomes" id="UP000479132"/>
    </source>
</evidence>
<name>A0A6M1T422_9BACT</name>